<dbReference type="EMBL" id="BAABHC010000029">
    <property type="protein sequence ID" value="GAA4439998.1"/>
    <property type="molecule type" value="Genomic_DNA"/>
</dbReference>
<protein>
    <submittedName>
        <fullName evidence="2">Uncharacterized protein</fullName>
    </submittedName>
</protein>
<organism evidence="2 3">
    <name type="scientific">Pontibacter saemangeumensis</name>
    <dbReference type="NCBI Taxonomy" id="1084525"/>
    <lineage>
        <taxon>Bacteria</taxon>
        <taxon>Pseudomonadati</taxon>
        <taxon>Bacteroidota</taxon>
        <taxon>Cytophagia</taxon>
        <taxon>Cytophagales</taxon>
        <taxon>Hymenobacteraceae</taxon>
        <taxon>Pontibacter</taxon>
    </lineage>
</organism>
<feature type="transmembrane region" description="Helical" evidence="1">
    <location>
        <begin position="166"/>
        <end position="189"/>
    </location>
</feature>
<name>A0ABP8M178_9BACT</name>
<gene>
    <name evidence="2" type="ORF">GCM10023188_36760</name>
</gene>
<keyword evidence="3" id="KW-1185">Reference proteome</keyword>
<accession>A0ABP8M178</accession>
<evidence type="ECO:0000313" key="3">
    <source>
        <dbReference type="Proteomes" id="UP001500552"/>
    </source>
</evidence>
<sequence length="193" mass="20877">MLTLVLQGAVAQDYIVKLNGDEIPARVLEVTLEDVVYHHPDSTETLTSRIPKAEVFMIRFENGTKEVFTQNLPENDTATAGVLSPVELHQLGTQDAIQYYKGNGVMWGSAASTAVVFPYGLAGAVILGIMPPDVHPDKVSDPALLAYPEYVMGYEKQAKKKRRRKALAGAGIGSAVAVTVISIAFVSLMNNFQ</sequence>
<reference evidence="3" key="1">
    <citation type="journal article" date="2019" name="Int. J. Syst. Evol. Microbiol.">
        <title>The Global Catalogue of Microorganisms (GCM) 10K type strain sequencing project: providing services to taxonomists for standard genome sequencing and annotation.</title>
        <authorList>
            <consortium name="The Broad Institute Genomics Platform"/>
            <consortium name="The Broad Institute Genome Sequencing Center for Infectious Disease"/>
            <person name="Wu L."/>
            <person name="Ma J."/>
        </authorList>
    </citation>
    <scope>NUCLEOTIDE SEQUENCE [LARGE SCALE GENOMIC DNA]</scope>
    <source>
        <strain evidence="3">JCM 17926</strain>
    </source>
</reference>
<evidence type="ECO:0000313" key="2">
    <source>
        <dbReference type="EMBL" id="GAA4439998.1"/>
    </source>
</evidence>
<keyword evidence="1" id="KW-1133">Transmembrane helix</keyword>
<evidence type="ECO:0000256" key="1">
    <source>
        <dbReference type="SAM" id="Phobius"/>
    </source>
</evidence>
<comment type="caution">
    <text evidence="2">The sequence shown here is derived from an EMBL/GenBank/DDBJ whole genome shotgun (WGS) entry which is preliminary data.</text>
</comment>
<proteinExistence type="predicted"/>
<keyword evidence="1" id="KW-0472">Membrane</keyword>
<keyword evidence="1" id="KW-0812">Transmembrane</keyword>
<dbReference type="Proteomes" id="UP001500552">
    <property type="component" value="Unassembled WGS sequence"/>
</dbReference>